<sequence>ILSQLPIELRWKVLEFLTESVGEMRLVSKSWRNMVEEWAIPQNLPEMLVIDIHQKNSSSMNVVIEIRKSEKACFGRLREFTEKMKRETDEQCFSEIPVSFEHCLDLSFDLSFGSPDIDRLASIISTKSKIVHITTNIVHAHRAAEFFNAASALLGNLMKTGDLNCRKQRVNEESA</sequence>
<protein>
    <recommendedName>
        <fullName evidence="3">F-box domain-containing protein</fullName>
    </recommendedName>
</protein>
<name>A0AAN5IFH2_9BILA</name>
<evidence type="ECO:0000313" key="2">
    <source>
        <dbReference type="Proteomes" id="UP001328107"/>
    </source>
</evidence>
<dbReference type="EMBL" id="BTRK01000006">
    <property type="protein sequence ID" value="GMR62939.1"/>
    <property type="molecule type" value="Genomic_DNA"/>
</dbReference>
<dbReference type="AlphaFoldDB" id="A0AAN5IFH2"/>
<feature type="non-terminal residue" evidence="1">
    <location>
        <position position="1"/>
    </location>
</feature>
<dbReference type="Proteomes" id="UP001328107">
    <property type="component" value="Unassembled WGS sequence"/>
</dbReference>
<accession>A0AAN5IFH2</accession>
<organism evidence="1 2">
    <name type="scientific">Pristionchus mayeri</name>
    <dbReference type="NCBI Taxonomy" id="1317129"/>
    <lineage>
        <taxon>Eukaryota</taxon>
        <taxon>Metazoa</taxon>
        <taxon>Ecdysozoa</taxon>
        <taxon>Nematoda</taxon>
        <taxon>Chromadorea</taxon>
        <taxon>Rhabditida</taxon>
        <taxon>Rhabditina</taxon>
        <taxon>Diplogasteromorpha</taxon>
        <taxon>Diplogasteroidea</taxon>
        <taxon>Neodiplogasteridae</taxon>
        <taxon>Pristionchus</taxon>
    </lineage>
</organism>
<evidence type="ECO:0008006" key="3">
    <source>
        <dbReference type="Google" id="ProtNLM"/>
    </source>
</evidence>
<proteinExistence type="predicted"/>
<gene>
    <name evidence="1" type="ORF">PMAYCL1PPCAC_33134</name>
</gene>
<evidence type="ECO:0000313" key="1">
    <source>
        <dbReference type="EMBL" id="GMR62939.1"/>
    </source>
</evidence>
<reference evidence="2" key="1">
    <citation type="submission" date="2022-10" db="EMBL/GenBank/DDBJ databases">
        <title>Genome assembly of Pristionchus species.</title>
        <authorList>
            <person name="Yoshida K."/>
            <person name="Sommer R.J."/>
        </authorList>
    </citation>
    <scope>NUCLEOTIDE SEQUENCE [LARGE SCALE GENOMIC DNA]</scope>
    <source>
        <strain evidence="2">RS5460</strain>
    </source>
</reference>
<comment type="caution">
    <text evidence="1">The sequence shown here is derived from an EMBL/GenBank/DDBJ whole genome shotgun (WGS) entry which is preliminary data.</text>
</comment>
<keyword evidence="2" id="KW-1185">Reference proteome</keyword>